<organism evidence="1 2">
    <name type="scientific">Cimex lectularius</name>
    <name type="common">Bed bug</name>
    <name type="synonym">Acanthia lectularia</name>
    <dbReference type="NCBI Taxonomy" id="79782"/>
    <lineage>
        <taxon>Eukaryota</taxon>
        <taxon>Metazoa</taxon>
        <taxon>Ecdysozoa</taxon>
        <taxon>Arthropoda</taxon>
        <taxon>Hexapoda</taxon>
        <taxon>Insecta</taxon>
        <taxon>Pterygota</taxon>
        <taxon>Neoptera</taxon>
        <taxon>Paraneoptera</taxon>
        <taxon>Hemiptera</taxon>
        <taxon>Heteroptera</taxon>
        <taxon>Panheteroptera</taxon>
        <taxon>Cimicomorpha</taxon>
        <taxon>Cimicidae</taxon>
        <taxon>Cimex</taxon>
    </lineage>
</organism>
<dbReference type="RefSeq" id="XP_014249697.1">
    <property type="nucleotide sequence ID" value="XM_014394211.1"/>
</dbReference>
<dbReference type="KEGG" id="clec:106666780"/>
<evidence type="ECO:0000313" key="2">
    <source>
        <dbReference type="Proteomes" id="UP000494040"/>
    </source>
</evidence>
<dbReference type="EnsemblMetazoa" id="XM_014394211.1">
    <property type="protein sequence ID" value="XP_014249697.1"/>
    <property type="gene ID" value="LOC106666780"/>
</dbReference>
<protein>
    <submittedName>
        <fullName evidence="1">Uncharacterized protein</fullName>
    </submittedName>
</protein>
<evidence type="ECO:0000313" key="1">
    <source>
        <dbReference type="EnsemblMetazoa" id="XP_014249697.1"/>
    </source>
</evidence>
<dbReference type="AlphaFoldDB" id="A0A8I6TEJ6"/>
<dbReference type="Proteomes" id="UP000494040">
    <property type="component" value="Unassembled WGS sequence"/>
</dbReference>
<name>A0A8I6TEJ6_CIMLE</name>
<dbReference type="GeneID" id="106666780"/>
<keyword evidence="2" id="KW-1185">Reference proteome</keyword>
<proteinExistence type="predicted"/>
<accession>A0A8I6TEJ6</accession>
<sequence length="160" mass="18126">MRKSTCYMSFLNMESISTSSSNSTQKIISGEDVNVEKYPLSEYYDKLQSLENDLALSRQSLCHVNSSVSKIKEILNSLNFENLQKQMEKPLDNAQVLSVNNPEKFSNLLHLSSDLFCNIQNFTIDGTLPNQLLNGLEKVNSEVGKIHEQALEMKKNFIDS</sequence>
<reference evidence="1" key="1">
    <citation type="submission" date="2022-01" db="UniProtKB">
        <authorList>
            <consortium name="EnsemblMetazoa"/>
        </authorList>
    </citation>
    <scope>IDENTIFICATION</scope>
</reference>